<keyword evidence="7" id="KW-0175">Coiled coil</keyword>
<dbReference type="PROSITE" id="PS51511">
    <property type="entry name" value="FIP_RBD"/>
    <property type="match status" value="1"/>
</dbReference>
<dbReference type="GO" id="GO:0032465">
    <property type="term" value="P:regulation of cytokinesis"/>
    <property type="evidence" value="ECO:0007669"/>
    <property type="project" value="TreeGrafter"/>
</dbReference>
<dbReference type="PANTHER" id="PTHR15726:SF6">
    <property type="entry name" value="RAB11 FAMILY-INTERACTING PROTEIN 3"/>
    <property type="match status" value="1"/>
</dbReference>
<dbReference type="InterPro" id="IPR051977">
    <property type="entry name" value="Rab11-interacting_regulator"/>
</dbReference>
<evidence type="ECO:0000313" key="12">
    <source>
        <dbReference type="EMBL" id="KPP67313.1"/>
    </source>
</evidence>
<dbReference type="Pfam" id="PF09457">
    <property type="entry name" value="RBD-FIP"/>
    <property type="match status" value="1"/>
</dbReference>
<organism evidence="12 13">
    <name type="scientific">Scleropages formosus</name>
    <name type="common">Asian bonytongue</name>
    <name type="synonym">Osteoglossum formosum</name>
    <dbReference type="NCBI Taxonomy" id="113540"/>
    <lineage>
        <taxon>Eukaryota</taxon>
        <taxon>Metazoa</taxon>
        <taxon>Chordata</taxon>
        <taxon>Craniata</taxon>
        <taxon>Vertebrata</taxon>
        <taxon>Euteleostomi</taxon>
        <taxon>Actinopterygii</taxon>
        <taxon>Neopterygii</taxon>
        <taxon>Teleostei</taxon>
        <taxon>Osteoglossocephala</taxon>
        <taxon>Osteoglossomorpha</taxon>
        <taxon>Osteoglossiformes</taxon>
        <taxon>Osteoglossidae</taxon>
        <taxon>Scleropages</taxon>
    </lineage>
</organism>
<dbReference type="Gene3D" id="1.20.5.2440">
    <property type="match status" value="1"/>
</dbReference>
<keyword evidence="9" id="KW-0131">Cell cycle</keyword>
<keyword evidence="8" id="KW-0472">Membrane</keyword>
<dbReference type="GO" id="GO:0030496">
    <property type="term" value="C:midbody"/>
    <property type="evidence" value="ECO:0007669"/>
    <property type="project" value="UniProtKB-SubCell"/>
</dbReference>
<evidence type="ECO:0000256" key="7">
    <source>
        <dbReference type="ARBA" id="ARBA00023054"/>
    </source>
</evidence>
<name>A0A0N8JYS0_SCLFO</name>
<dbReference type="GO" id="GO:0055038">
    <property type="term" value="C:recycling endosome membrane"/>
    <property type="evidence" value="ECO:0007669"/>
    <property type="project" value="UniProtKB-SubCell"/>
</dbReference>
<evidence type="ECO:0000256" key="2">
    <source>
        <dbReference type="ARBA" id="ARBA00004626"/>
    </source>
</evidence>
<evidence type="ECO:0000256" key="1">
    <source>
        <dbReference type="ARBA" id="ARBA00004214"/>
    </source>
</evidence>
<keyword evidence="5" id="KW-0132">Cell division</keyword>
<dbReference type="Proteomes" id="UP000034805">
    <property type="component" value="Unassembled WGS sequence"/>
</dbReference>
<evidence type="ECO:0000256" key="6">
    <source>
        <dbReference type="ARBA" id="ARBA00022753"/>
    </source>
</evidence>
<protein>
    <submittedName>
        <fullName evidence="12">Rab11 family-interacting protein 3-like</fullName>
    </submittedName>
</protein>
<dbReference type="InterPro" id="IPR037245">
    <property type="entry name" value="FIP-RBD_C_sf"/>
</dbReference>
<dbReference type="GO" id="GO:0051301">
    <property type="term" value="P:cell division"/>
    <property type="evidence" value="ECO:0007669"/>
    <property type="project" value="UniProtKB-KW"/>
</dbReference>
<evidence type="ECO:0000259" key="11">
    <source>
        <dbReference type="PROSITE" id="PS51511"/>
    </source>
</evidence>
<dbReference type="PANTHER" id="PTHR15726">
    <property type="entry name" value="RAB11-FAMILY INTERACTING PROTEIN"/>
    <property type="match status" value="1"/>
</dbReference>
<evidence type="ECO:0000256" key="3">
    <source>
        <dbReference type="ARBA" id="ARBA00004654"/>
    </source>
</evidence>
<dbReference type="FunFam" id="1.20.5.2440:FF:000001">
    <property type="entry name" value="RAB11 family interacting protein 4"/>
    <property type="match status" value="1"/>
</dbReference>
<feature type="domain" description="FIP-RBD" evidence="11">
    <location>
        <begin position="261"/>
        <end position="323"/>
    </location>
</feature>
<accession>A0A0N8JYS0</accession>
<evidence type="ECO:0000256" key="10">
    <source>
        <dbReference type="SAM" id="MobiDB-lite"/>
    </source>
</evidence>
<evidence type="ECO:0000256" key="5">
    <source>
        <dbReference type="ARBA" id="ARBA00022618"/>
    </source>
</evidence>
<dbReference type="GO" id="GO:0030139">
    <property type="term" value="C:endocytic vesicle"/>
    <property type="evidence" value="ECO:0007669"/>
    <property type="project" value="TreeGrafter"/>
</dbReference>
<evidence type="ECO:0000256" key="8">
    <source>
        <dbReference type="ARBA" id="ARBA00023136"/>
    </source>
</evidence>
<evidence type="ECO:0000313" key="13">
    <source>
        <dbReference type="Proteomes" id="UP000034805"/>
    </source>
</evidence>
<feature type="region of interest" description="Disordered" evidence="10">
    <location>
        <begin position="171"/>
        <end position="195"/>
    </location>
</feature>
<evidence type="ECO:0000256" key="9">
    <source>
        <dbReference type="ARBA" id="ARBA00023306"/>
    </source>
</evidence>
<dbReference type="AlphaFoldDB" id="A0A0N8JYS0"/>
<dbReference type="GO" id="GO:0032456">
    <property type="term" value="P:endocytic recycling"/>
    <property type="evidence" value="ECO:0007669"/>
    <property type="project" value="TreeGrafter"/>
</dbReference>
<dbReference type="SUPFAM" id="SSF144270">
    <property type="entry name" value="Eferin C-derminal domain-like"/>
    <property type="match status" value="1"/>
</dbReference>
<dbReference type="GO" id="GO:0032154">
    <property type="term" value="C:cleavage furrow"/>
    <property type="evidence" value="ECO:0007669"/>
    <property type="project" value="UniProtKB-SubCell"/>
</dbReference>
<dbReference type="Pfam" id="PF25450">
    <property type="entry name" value="Rab11-FIP3"/>
    <property type="match status" value="1"/>
</dbReference>
<keyword evidence="4" id="KW-0813">Transport</keyword>
<comment type="subcellular location">
    <subcellularLocation>
        <location evidence="2">Cleavage furrow</location>
    </subcellularLocation>
    <subcellularLocation>
        <location evidence="1">Midbody</location>
    </subcellularLocation>
    <subcellularLocation>
        <location evidence="3">Recycling endosome membrane</location>
        <topology evidence="3">Peripheral membrane protein</topology>
    </subcellularLocation>
</comment>
<gene>
    <name evidence="12" type="ORF">Z043_114115</name>
</gene>
<keyword evidence="6" id="KW-0967">Endosome</keyword>
<proteinExistence type="predicted"/>
<sequence length="323" mass="37531">MNSTSKRLTSKKVARHLLQSSTLTLGSMDDLSRDILELADTDITDKVMFLEKRVSELEKDSTANSEVHSRLRQENLQLVHRANALEEQLKEQETRAEDALQIEIRRHKDAICKLERERGIELENLQSRLQQLDEENSELRSCVPCLRANIERLEEEKRKLQDELEDVTERLGEEMESRRKMADKLSHESHKHQKEKESMQELIEDLRKQLEHLQLYKLEVEARSGRSPSAGLQEYQSRTREADLKEQNDELNGQIINLSIQGAKNLFSASFSESLAAEISSVSRDELMEAIHKQEEINYRLQDYIDRIIVAIMESNPSILEVK</sequence>
<reference evidence="12 13" key="1">
    <citation type="submission" date="2015-08" db="EMBL/GenBank/DDBJ databases">
        <title>The genome of the Asian arowana (Scleropages formosus).</title>
        <authorList>
            <person name="Tan M.H."/>
            <person name="Gan H.M."/>
            <person name="Croft L.J."/>
            <person name="Austin C.M."/>
        </authorList>
    </citation>
    <scope>NUCLEOTIDE SEQUENCE [LARGE SCALE GENOMIC DNA]</scope>
    <source>
        <strain evidence="12">Aro1</strain>
    </source>
</reference>
<dbReference type="EMBL" id="JARO02005120">
    <property type="protein sequence ID" value="KPP67313.1"/>
    <property type="molecule type" value="Genomic_DNA"/>
</dbReference>
<evidence type="ECO:0000256" key="4">
    <source>
        <dbReference type="ARBA" id="ARBA00022448"/>
    </source>
</evidence>
<dbReference type="InterPro" id="IPR057316">
    <property type="entry name" value="Rab11-FIP3/4_dom"/>
</dbReference>
<dbReference type="InterPro" id="IPR019018">
    <property type="entry name" value="Rab-bd_FIP-RBD"/>
</dbReference>
<comment type="caution">
    <text evidence="12">The sequence shown here is derived from an EMBL/GenBank/DDBJ whole genome shotgun (WGS) entry which is preliminary data.</text>
</comment>